<sequence length="58" mass="6903">LARHAPVSFPPLDTGRDLFNLLNHLIEMEFKHRQSYRCYLQGRKKSYAPINTTWTTLR</sequence>
<name>A0A0B7BVQ1_9EUPU</name>
<evidence type="ECO:0000313" key="1">
    <source>
        <dbReference type="EMBL" id="CEK96982.1"/>
    </source>
</evidence>
<protein>
    <submittedName>
        <fullName evidence="1">Uncharacterized protein</fullName>
    </submittedName>
</protein>
<reference evidence="1" key="1">
    <citation type="submission" date="2014-12" db="EMBL/GenBank/DDBJ databases">
        <title>Insight into the proteome of Arion vulgaris.</title>
        <authorList>
            <person name="Aradska J."/>
            <person name="Bulat T."/>
            <person name="Smidak R."/>
            <person name="Sarate P."/>
            <person name="Gangsoo J."/>
            <person name="Sialana F."/>
            <person name="Bilban M."/>
            <person name="Lubec G."/>
        </authorList>
    </citation>
    <scope>NUCLEOTIDE SEQUENCE</scope>
    <source>
        <tissue evidence="1">Skin</tissue>
    </source>
</reference>
<gene>
    <name evidence="1" type="primary">ORF214246</name>
</gene>
<accession>A0A0B7BVQ1</accession>
<dbReference type="EMBL" id="HACG01050117">
    <property type="protein sequence ID" value="CEK96982.1"/>
    <property type="molecule type" value="Transcribed_RNA"/>
</dbReference>
<dbReference type="AlphaFoldDB" id="A0A0B7BVQ1"/>
<proteinExistence type="predicted"/>
<organism evidence="1">
    <name type="scientific">Arion vulgaris</name>
    <dbReference type="NCBI Taxonomy" id="1028688"/>
    <lineage>
        <taxon>Eukaryota</taxon>
        <taxon>Metazoa</taxon>
        <taxon>Spiralia</taxon>
        <taxon>Lophotrochozoa</taxon>
        <taxon>Mollusca</taxon>
        <taxon>Gastropoda</taxon>
        <taxon>Heterobranchia</taxon>
        <taxon>Euthyneura</taxon>
        <taxon>Panpulmonata</taxon>
        <taxon>Eupulmonata</taxon>
        <taxon>Stylommatophora</taxon>
        <taxon>Helicina</taxon>
        <taxon>Arionoidea</taxon>
        <taxon>Arionidae</taxon>
        <taxon>Arion</taxon>
    </lineage>
</organism>
<feature type="non-terminal residue" evidence="1">
    <location>
        <position position="1"/>
    </location>
</feature>